<proteinExistence type="predicted"/>
<evidence type="ECO:0000256" key="3">
    <source>
        <dbReference type="ARBA" id="ARBA00022694"/>
    </source>
</evidence>
<keyword evidence="4" id="KW-0677">Repeat</keyword>
<evidence type="ECO:0000256" key="5">
    <source>
        <dbReference type="ARBA" id="ARBA00023242"/>
    </source>
</evidence>
<dbReference type="AlphaFoldDB" id="A0AAU9ICQ2"/>
<dbReference type="GO" id="GO:0005829">
    <property type="term" value="C:cytosol"/>
    <property type="evidence" value="ECO:0007669"/>
    <property type="project" value="TreeGrafter"/>
</dbReference>
<name>A0AAU9ICQ2_9CILI</name>
<accession>A0AAU9ICQ2</accession>
<evidence type="ECO:0000256" key="1">
    <source>
        <dbReference type="ARBA" id="ARBA00004123"/>
    </source>
</evidence>
<dbReference type="Gene3D" id="2.130.10.10">
    <property type="entry name" value="YVTN repeat-like/Quinoprotein amine dehydrogenase"/>
    <property type="match status" value="1"/>
</dbReference>
<dbReference type="InterPro" id="IPR015943">
    <property type="entry name" value="WD40/YVTN_repeat-like_dom_sf"/>
</dbReference>
<dbReference type="PANTHER" id="PTHR16288:SF0">
    <property type="entry name" value="TRNA (GUANINE-N(7)-)-METHYLTRANSFERASE NON-CATALYTIC SUBUNIT WDR4"/>
    <property type="match status" value="1"/>
</dbReference>
<reference evidence="6" key="1">
    <citation type="submission" date="2021-09" db="EMBL/GenBank/DDBJ databases">
        <authorList>
            <consortium name="AG Swart"/>
            <person name="Singh M."/>
            <person name="Singh A."/>
            <person name="Seah K."/>
            <person name="Emmerich C."/>
        </authorList>
    </citation>
    <scope>NUCLEOTIDE SEQUENCE</scope>
    <source>
        <strain evidence="6">ATCC30299</strain>
    </source>
</reference>
<sequence length="253" mass="28440">MKDNKRIASLEHTDIVRGIVKAGNYWVSIGDDKTIKFHSLNWEASQSVIAYNLTHGKKPTSLVFLHNLIVFADKTGEAWKIDLARLSSGRTKELDCIAFAMGHQSTITYMAKGENSLITADKDNKIKISESPQFYEVRSVLLGHNFTVLSAIEYEGKIYSSDESGCIKKWNGTEEEASIQTMEAVQLFVANNRILGASKSGYFYVNPRNLQSLPIALEPFGIAAVWENYLYQIDSELSIRQIDLRLQGHKTDN</sequence>
<evidence type="ECO:0000256" key="2">
    <source>
        <dbReference type="ARBA" id="ARBA00022574"/>
    </source>
</evidence>
<dbReference type="InterPro" id="IPR028884">
    <property type="entry name" value="Trm82"/>
</dbReference>
<keyword evidence="2" id="KW-0853">WD repeat</keyword>
<gene>
    <name evidence="6" type="ORF">BSTOLATCC_MIC5455</name>
</gene>
<dbReference type="Proteomes" id="UP001162131">
    <property type="component" value="Unassembled WGS sequence"/>
</dbReference>
<evidence type="ECO:0000313" key="6">
    <source>
        <dbReference type="EMBL" id="CAG9312211.1"/>
    </source>
</evidence>
<evidence type="ECO:0000313" key="7">
    <source>
        <dbReference type="Proteomes" id="UP001162131"/>
    </source>
</evidence>
<dbReference type="EMBL" id="CAJZBQ010000005">
    <property type="protein sequence ID" value="CAG9312211.1"/>
    <property type="molecule type" value="Genomic_DNA"/>
</dbReference>
<dbReference type="GO" id="GO:0043527">
    <property type="term" value="C:tRNA methyltransferase complex"/>
    <property type="evidence" value="ECO:0007669"/>
    <property type="project" value="TreeGrafter"/>
</dbReference>
<dbReference type="InterPro" id="IPR036322">
    <property type="entry name" value="WD40_repeat_dom_sf"/>
</dbReference>
<keyword evidence="3" id="KW-0819">tRNA processing</keyword>
<keyword evidence="5" id="KW-0539">Nucleus</keyword>
<comment type="subcellular location">
    <subcellularLocation>
        <location evidence="1">Nucleus</location>
    </subcellularLocation>
</comment>
<keyword evidence="7" id="KW-1185">Reference proteome</keyword>
<organism evidence="6 7">
    <name type="scientific">Blepharisma stoltei</name>
    <dbReference type="NCBI Taxonomy" id="1481888"/>
    <lineage>
        <taxon>Eukaryota</taxon>
        <taxon>Sar</taxon>
        <taxon>Alveolata</taxon>
        <taxon>Ciliophora</taxon>
        <taxon>Postciliodesmatophora</taxon>
        <taxon>Heterotrichea</taxon>
        <taxon>Heterotrichida</taxon>
        <taxon>Blepharismidae</taxon>
        <taxon>Blepharisma</taxon>
    </lineage>
</organism>
<protein>
    <submittedName>
        <fullName evidence="6">Uncharacterized protein</fullName>
    </submittedName>
</protein>
<comment type="caution">
    <text evidence="6">The sequence shown here is derived from an EMBL/GenBank/DDBJ whole genome shotgun (WGS) entry which is preliminary data.</text>
</comment>
<dbReference type="GO" id="GO:0005634">
    <property type="term" value="C:nucleus"/>
    <property type="evidence" value="ECO:0007669"/>
    <property type="project" value="UniProtKB-SubCell"/>
</dbReference>
<dbReference type="SUPFAM" id="SSF50978">
    <property type="entry name" value="WD40 repeat-like"/>
    <property type="match status" value="1"/>
</dbReference>
<dbReference type="PANTHER" id="PTHR16288">
    <property type="entry name" value="WD40 REPEAT PROTEIN 4"/>
    <property type="match status" value="1"/>
</dbReference>
<dbReference type="GO" id="GO:0036265">
    <property type="term" value="P:RNA (guanine-N7)-methylation"/>
    <property type="evidence" value="ECO:0007669"/>
    <property type="project" value="InterPro"/>
</dbReference>
<evidence type="ECO:0000256" key="4">
    <source>
        <dbReference type="ARBA" id="ARBA00022737"/>
    </source>
</evidence>
<dbReference type="GO" id="GO:0006400">
    <property type="term" value="P:tRNA modification"/>
    <property type="evidence" value="ECO:0007669"/>
    <property type="project" value="TreeGrafter"/>
</dbReference>